<comment type="pathway">
    <text evidence="2">Amino-sugar metabolism; 1,6-anhydro-N-acetylmuramate degradation.</text>
</comment>
<dbReference type="Proteomes" id="UP000321891">
    <property type="component" value="Unassembled WGS sequence"/>
</dbReference>
<dbReference type="RefSeq" id="WP_244877565.1">
    <property type="nucleotide sequence ID" value="NZ_BAMV01000006.1"/>
</dbReference>
<evidence type="ECO:0000313" key="5">
    <source>
        <dbReference type="Proteomes" id="UP000032671"/>
    </source>
</evidence>
<accession>A0A0D6N0J7</accession>
<keyword evidence="1 2" id="KW-0119">Carbohydrate metabolism</keyword>
<dbReference type="InterPro" id="IPR043129">
    <property type="entry name" value="ATPase_NBD"/>
</dbReference>
<keyword evidence="2" id="KW-0067">ATP-binding</keyword>
<dbReference type="GO" id="GO:0016301">
    <property type="term" value="F:kinase activity"/>
    <property type="evidence" value="ECO:0007669"/>
    <property type="project" value="UniProtKB-KW"/>
</dbReference>
<evidence type="ECO:0000313" key="6">
    <source>
        <dbReference type="Proteomes" id="UP000321891"/>
    </source>
</evidence>
<comment type="similarity">
    <text evidence="2">Belongs to the anhydro-N-acetylmuramic acid kinase family.</text>
</comment>
<gene>
    <name evidence="2 4" type="primary">anmK</name>
    <name evidence="3" type="ORF">Abci_006_011</name>
    <name evidence="4" type="ORF">ACI01nite_00230</name>
</gene>
<dbReference type="UniPathway" id="UPA00343"/>
<dbReference type="Proteomes" id="UP000032671">
    <property type="component" value="Unassembled WGS sequence"/>
</dbReference>
<dbReference type="AlphaFoldDB" id="A0A0D6N0J7"/>
<dbReference type="UniPathway" id="UPA00544"/>
<dbReference type="GO" id="GO:0006040">
    <property type="term" value="P:amino sugar metabolic process"/>
    <property type="evidence" value="ECO:0007669"/>
    <property type="project" value="InterPro"/>
</dbReference>
<dbReference type="PANTHER" id="PTHR30605">
    <property type="entry name" value="ANHYDRO-N-ACETYLMURAMIC ACID KINASE"/>
    <property type="match status" value="1"/>
</dbReference>
<dbReference type="SUPFAM" id="SSF53067">
    <property type="entry name" value="Actin-like ATPase domain"/>
    <property type="match status" value="1"/>
</dbReference>
<evidence type="ECO:0000256" key="1">
    <source>
        <dbReference type="ARBA" id="ARBA00023277"/>
    </source>
</evidence>
<feature type="binding site" evidence="2">
    <location>
        <begin position="20"/>
        <end position="27"/>
    </location>
    <ligand>
        <name>ATP</name>
        <dbReference type="ChEBI" id="CHEBI:30616"/>
    </ligand>
</feature>
<dbReference type="HAMAP" id="MF_01270">
    <property type="entry name" value="AnhMurNAc_kinase"/>
    <property type="match status" value="1"/>
</dbReference>
<name>A0A0D6N0J7_9PROT</name>
<dbReference type="PANTHER" id="PTHR30605:SF0">
    <property type="entry name" value="ANHYDRO-N-ACETYLMURAMIC ACID KINASE"/>
    <property type="match status" value="1"/>
</dbReference>
<dbReference type="NCBIfam" id="NF007141">
    <property type="entry name" value="PRK09585.1-5"/>
    <property type="match status" value="1"/>
</dbReference>
<dbReference type="InterPro" id="IPR005338">
    <property type="entry name" value="Anhydro_N_Ac-Mur_kinase"/>
</dbReference>
<dbReference type="GO" id="GO:0097175">
    <property type="term" value="P:1,6-anhydro-N-acetyl-beta-muramic acid catabolic process"/>
    <property type="evidence" value="ECO:0007669"/>
    <property type="project" value="UniProtKB-UniRule"/>
</dbReference>
<sequence>MTTHSAPYKPMLTTIGLMSGTSLDGVDAAILVTDGVQVERHGPSLTQPYPPATRTMLRSLLDKAARLDAQDPQVLAASHAVTQCHAQAVAALCAQAGGLLPDLIGFHGQTILHQPGRTWQIGDATALSAQTNTPVVHDFRSADVQAGGEGAPLAPLYHAALLQGQKRPVAVLNIGGVANLTYLDPSGTVLACDTGPGNALLDDWTYQHTGQTYDKDGALALSGTMNKAVLAQLMDHPFFTQSLPKSLDRLSFHKGLEHVSSLSAADGAATLAAFTAQAVASTQLPHPPEAWFVCGGGRHNPAIMAALRRCLSGTIQPVEVLGWDGDALEAECFGFLAARSLRGLPLSLPGTTGVKTPTTGGRLSCANLVPQRLLPCAALMVQATNQPPG</sequence>
<dbReference type="Gene3D" id="3.30.420.40">
    <property type="match status" value="2"/>
</dbReference>
<keyword evidence="2 3" id="KW-0418">Kinase</keyword>
<keyword evidence="2" id="KW-0808">Transferase</keyword>
<comment type="caution">
    <text evidence="3">The sequence shown here is derived from an EMBL/GenBank/DDBJ whole genome shotgun (WGS) entry which is preliminary data.</text>
</comment>
<dbReference type="EMBL" id="BJVU01000001">
    <property type="protein sequence ID" value="GEL57421.1"/>
    <property type="molecule type" value="Genomic_DNA"/>
</dbReference>
<dbReference type="GO" id="GO:0009254">
    <property type="term" value="P:peptidoglycan turnover"/>
    <property type="evidence" value="ECO:0007669"/>
    <property type="project" value="UniProtKB-UniRule"/>
</dbReference>
<reference evidence="4 6" key="2">
    <citation type="submission" date="2019-07" db="EMBL/GenBank/DDBJ databases">
        <title>Whole genome shotgun sequence of Acetobacter cibinongensis NBRC 16605.</title>
        <authorList>
            <person name="Hosoyama A."/>
            <person name="Uohara A."/>
            <person name="Ohji S."/>
            <person name="Ichikawa N."/>
        </authorList>
    </citation>
    <scope>NUCLEOTIDE SEQUENCE [LARGE SCALE GENOMIC DNA]</scope>
    <source>
        <strain evidence="4 6">NBRC 16605</strain>
    </source>
</reference>
<evidence type="ECO:0000313" key="4">
    <source>
        <dbReference type="EMBL" id="GEL57421.1"/>
    </source>
</evidence>
<evidence type="ECO:0000256" key="2">
    <source>
        <dbReference type="HAMAP-Rule" id="MF_01270"/>
    </source>
</evidence>
<accession>A0A6N3SJC8</accession>
<comment type="function">
    <text evidence="2">Catalyzes the specific phosphorylation of 1,6-anhydro-N-acetylmuramic acid (anhMurNAc) with the simultaneous cleavage of the 1,6-anhydro ring, generating MurNAc-6-P. Is required for the utilization of anhMurNAc either imported from the medium or derived from its own cell wall murein, and thus plays a role in cell wall recycling.</text>
</comment>
<keyword evidence="6" id="KW-1185">Reference proteome</keyword>
<organism evidence="3 5">
    <name type="scientific">Acetobacter cibinongensis</name>
    <dbReference type="NCBI Taxonomy" id="146475"/>
    <lineage>
        <taxon>Bacteria</taxon>
        <taxon>Pseudomonadati</taxon>
        <taxon>Pseudomonadota</taxon>
        <taxon>Alphaproteobacteria</taxon>
        <taxon>Acetobacterales</taxon>
        <taxon>Acetobacteraceae</taxon>
        <taxon>Acetobacter</taxon>
    </lineage>
</organism>
<dbReference type="GO" id="GO:0005524">
    <property type="term" value="F:ATP binding"/>
    <property type="evidence" value="ECO:0007669"/>
    <property type="project" value="UniProtKB-UniRule"/>
</dbReference>
<protein>
    <recommendedName>
        <fullName evidence="2">Anhydro-N-acetylmuramic acid kinase</fullName>
        <ecNumber evidence="2">2.7.1.170</ecNumber>
    </recommendedName>
    <alternativeName>
        <fullName evidence="2">AnhMurNAc kinase</fullName>
    </alternativeName>
</protein>
<dbReference type="STRING" id="1231339.Abci_006_011"/>
<dbReference type="EC" id="2.7.1.170" evidence="2"/>
<dbReference type="GO" id="GO:0016773">
    <property type="term" value="F:phosphotransferase activity, alcohol group as acceptor"/>
    <property type="evidence" value="ECO:0007669"/>
    <property type="project" value="UniProtKB-UniRule"/>
</dbReference>
<keyword evidence="2" id="KW-0547">Nucleotide-binding</keyword>
<comment type="catalytic activity">
    <reaction evidence="2">
        <text>1,6-anhydro-N-acetyl-beta-muramate + ATP + H2O = N-acetyl-D-muramate 6-phosphate + ADP + H(+)</text>
        <dbReference type="Rhea" id="RHEA:24952"/>
        <dbReference type="ChEBI" id="CHEBI:15377"/>
        <dbReference type="ChEBI" id="CHEBI:15378"/>
        <dbReference type="ChEBI" id="CHEBI:30616"/>
        <dbReference type="ChEBI" id="CHEBI:58690"/>
        <dbReference type="ChEBI" id="CHEBI:58722"/>
        <dbReference type="ChEBI" id="CHEBI:456216"/>
        <dbReference type="EC" id="2.7.1.170"/>
    </reaction>
</comment>
<evidence type="ECO:0000313" key="3">
    <source>
        <dbReference type="EMBL" id="GAN59532.1"/>
    </source>
</evidence>
<reference evidence="3 5" key="1">
    <citation type="submission" date="2012-11" db="EMBL/GenBank/DDBJ databases">
        <title>Whole genome sequence of Acetobacter cibinongensis 4H-1.</title>
        <authorList>
            <person name="Azuma Y."/>
            <person name="Higashiura N."/>
            <person name="Hirakawa H."/>
            <person name="Matsushita K."/>
        </authorList>
    </citation>
    <scope>NUCLEOTIDE SEQUENCE [LARGE SCALE GENOMIC DNA]</scope>
    <source>
        <strain evidence="3 5">4H-1</strain>
    </source>
</reference>
<comment type="pathway">
    <text evidence="2">Cell wall biogenesis; peptidoglycan recycling.</text>
</comment>
<proteinExistence type="inferred from homology"/>
<dbReference type="Pfam" id="PF03702">
    <property type="entry name" value="AnmK"/>
    <property type="match status" value="1"/>
</dbReference>
<dbReference type="EMBL" id="BAMV01000006">
    <property type="protein sequence ID" value="GAN59532.1"/>
    <property type="molecule type" value="Genomic_DNA"/>
</dbReference>